<evidence type="ECO:0000313" key="1">
    <source>
        <dbReference type="EMBL" id="KAL3499529.1"/>
    </source>
</evidence>
<evidence type="ECO:0000313" key="2">
    <source>
        <dbReference type="Proteomes" id="UP001630127"/>
    </source>
</evidence>
<name>A0ABD2XVU4_9GENT</name>
<accession>A0ABD2XVU4</accession>
<gene>
    <name evidence="1" type="ORF">ACH5RR_038622</name>
</gene>
<organism evidence="1 2">
    <name type="scientific">Cinchona calisaya</name>
    <dbReference type="NCBI Taxonomy" id="153742"/>
    <lineage>
        <taxon>Eukaryota</taxon>
        <taxon>Viridiplantae</taxon>
        <taxon>Streptophyta</taxon>
        <taxon>Embryophyta</taxon>
        <taxon>Tracheophyta</taxon>
        <taxon>Spermatophyta</taxon>
        <taxon>Magnoliopsida</taxon>
        <taxon>eudicotyledons</taxon>
        <taxon>Gunneridae</taxon>
        <taxon>Pentapetalae</taxon>
        <taxon>asterids</taxon>
        <taxon>lamiids</taxon>
        <taxon>Gentianales</taxon>
        <taxon>Rubiaceae</taxon>
        <taxon>Cinchonoideae</taxon>
        <taxon>Cinchoneae</taxon>
        <taxon>Cinchona</taxon>
    </lineage>
</organism>
<dbReference type="EMBL" id="JBJUIK010000016">
    <property type="protein sequence ID" value="KAL3499529.1"/>
    <property type="molecule type" value="Genomic_DNA"/>
</dbReference>
<sequence>MIDESSLSDPSKSSEEMDDLLRSIKKIKSNCFHLTPILYKDKLVQTKKFCSLDVQSNVLPAFLDDLSNSKEPMDGIPTIKVTKAYKLRIREPFLQTVIGKVLDKTVGYKYFDFKPLNSLLKNPKFQNLWTVQSIPKHVIPISKIFTWSAKGVVNQSFRQHLLEYLNIHKPRIVIITETKISGTVAQHMCDSLPFSRRFILDAQGFRCGIWILWNEDEIIMEIVNSSNQSVQAVV</sequence>
<keyword evidence="2" id="KW-1185">Reference proteome</keyword>
<dbReference type="PANTHER" id="PTHR35218:SF9">
    <property type="entry name" value="ENDONUCLEASE_EXONUCLEASE_PHOSPHATASE DOMAIN-CONTAINING PROTEIN"/>
    <property type="match status" value="1"/>
</dbReference>
<reference evidence="1 2" key="1">
    <citation type="submission" date="2024-11" db="EMBL/GenBank/DDBJ databases">
        <title>A near-complete genome assembly of Cinchona calisaya.</title>
        <authorList>
            <person name="Lian D.C."/>
            <person name="Zhao X.W."/>
            <person name="Wei L."/>
        </authorList>
    </citation>
    <scope>NUCLEOTIDE SEQUENCE [LARGE SCALE GENOMIC DNA]</scope>
    <source>
        <tissue evidence="1">Nenye</tissue>
    </source>
</reference>
<dbReference type="AlphaFoldDB" id="A0ABD2XVU4"/>
<comment type="caution">
    <text evidence="1">The sequence shown here is derived from an EMBL/GenBank/DDBJ whole genome shotgun (WGS) entry which is preliminary data.</text>
</comment>
<dbReference type="Proteomes" id="UP001630127">
    <property type="component" value="Unassembled WGS sequence"/>
</dbReference>
<dbReference type="PANTHER" id="PTHR35218">
    <property type="entry name" value="RNASE H DOMAIN-CONTAINING PROTEIN"/>
    <property type="match status" value="1"/>
</dbReference>
<proteinExistence type="predicted"/>
<protein>
    <submittedName>
        <fullName evidence="1">Uncharacterized protein</fullName>
    </submittedName>
</protein>